<dbReference type="Pfam" id="PF13560">
    <property type="entry name" value="HTH_31"/>
    <property type="match status" value="1"/>
</dbReference>
<dbReference type="SMART" id="SM00530">
    <property type="entry name" value="HTH_XRE"/>
    <property type="match status" value="1"/>
</dbReference>
<evidence type="ECO:0000313" key="3">
    <source>
        <dbReference type="EMBL" id="CAG9168349.1"/>
    </source>
</evidence>
<dbReference type="EMBL" id="CAJZAH010000001">
    <property type="protein sequence ID" value="CAG9168349.1"/>
    <property type="molecule type" value="Genomic_DNA"/>
</dbReference>
<reference evidence="3 4" key="1">
    <citation type="submission" date="2021-08" db="EMBL/GenBank/DDBJ databases">
        <authorList>
            <person name="Peeters C."/>
        </authorList>
    </citation>
    <scope>NUCLEOTIDE SEQUENCE [LARGE SCALE GENOMIC DNA]</scope>
    <source>
        <strain evidence="3 4">LMG 21510</strain>
    </source>
</reference>
<proteinExistence type="predicted"/>
<dbReference type="RefSeq" id="WP_224040106.1">
    <property type="nucleotide sequence ID" value="NZ_CAJZAH010000001.1"/>
</dbReference>
<dbReference type="InterPro" id="IPR001387">
    <property type="entry name" value="Cro/C1-type_HTH"/>
</dbReference>
<name>A0ABM8WLV4_9BURK</name>
<evidence type="ECO:0000256" key="1">
    <source>
        <dbReference type="SAM" id="MobiDB-lite"/>
    </source>
</evidence>
<dbReference type="CDD" id="cd00093">
    <property type="entry name" value="HTH_XRE"/>
    <property type="match status" value="1"/>
</dbReference>
<dbReference type="Gene3D" id="1.10.260.40">
    <property type="entry name" value="lambda repressor-like DNA-binding domains"/>
    <property type="match status" value="1"/>
</dbReference>
<accession>A0ABM8WLV4</accession>
<sequence>MNSTAVPRGASEPFRQLRALRRARKLKQEDVARKAGISREAYLRAESGQADPRMSTFLAACEALGLEVVLAPQHLASDVNAFIASRNGGVTAASMAGQPPSGASASSASSASSGASAGAGSTGGSFGASSGEGQKPA</sequence>
<feature type="domain" description="HTH cro/C1-type" evidence="2">
    <location>
        <begin position="17"/>
        <end position="71"/>
    </location>
</feature>
<organism evidence="3 4">
    <name type="scientific">Cupriavidus respiraculi</name>
    <dbReference type="NCBI Taxonomy" id="195930"/>
    <lineage>
        <taxon>Bacteria</taxon>
        <taxon>Pseudomonadati</taxon>
        <taxon>Pseudomonadota</taxon>
        <taxon>Betaproteobacteria</taxon>
        <taxon>Burkholderiales</taxon>
        <taxon>Burkholderiaceae</taxon>
        <taxon>Cupriavidus</taxon>
    </lineage>
</organism>
<dbReference type="SUPFAM" id="SSF47413">
    <property type="entry name" value="lambda repressor-like DNA-binding domains"/>
    <property type="match status" value="1"/>
</dbReference>
<dbReference type="Proteomes" id="UP000721236">
    <property type="component" value="Unassembled WGS sequence"/>
</dbReference>
<comment type="caution">
    <text evidence="3">The sequence shown here is derived from an EMBL/GenBank/DDBJ whole genome shotgun (WGS) entry which is preliminary data.</text>
</comment>
<evidence type="ECO:0000313" key="4">
    <source>
        <dbReference type="Proteomes" id="UP000721236"/>
    </source>
</evidence>
<dbReference type="PROSITE" id="PS50943">
    <property type="entry name" value="HTH_CROC1"/>
    <property type="match status" value="1"/>
</dbReference>
<feature type="compositionally biased region" description="Low complexity" evidence="1">
    <location>
        <begin position="92"/>
        <end position="119"/>
    </location>
</feature>
<dbReference type="InterPro" id="IPR010982">
    <property type="entry name" value="Lambda_DNA-bd_dom_sf"/>
</dbReference>
<protein>
    <recommendedName>
        <fullName evidence="2">HTH cro/C1-type domain-containing protein</fullName>
    </recommendedName>
</protein>
<evidence type="ECO:0000259" key="2">
    <source>
        <dbReference type="PROSITE" id="PS50943"/>
    </source>
</evidence>
<gene>
    <name evidence="3" type="ORF">LMG21510_01043</name>
</gene>
<feature type="region of interest" description="Disordered" evidence="1">
    <location>
        <begin position="91"/>
        <end position="137"/>
    </location>
</feature>
<keyword evidence="4" id="KW-1185">Reference proteome</keyword>